<protein>
    <submittedName>
        <fullName evidence="2">Uncharacterized protein</fullName>
    </submittedName>
</protein>
<feature type="signal peptide" evidence="1">
    <location>
        <begin position="1"/>
        <end position="23"/>
    </location>
</feature>
<feature type="chain" id="PRO_5045541723" evidence="1">
    <location>
        <begin position="24"/>
        <end position="130"/>
    </location>
</feature>
<evidence type="ECO:0000313" key="3">
    <source>
        <dbReference type="Proteomes" id="UP000278907"/>
    </source>
</evidence>
<organism evidence="2 3">
    <name type="scientific">Corallococcus praedator</name>
    <dbReference type="NCBI Taxonomy" id="2316724"/>
    <lineage>
        <taxon>Bacteria</taxon>
        <taxon>Pseudomonadati</taxon>
        <taxon>Myxococcota</taxon>
        <taxon>Myxococcia</taxon>
        <taxon>Myxococcales</taxon>
        <taxon>Cystobacterineae</taxon>
        <taxon>Myxococcaceae</taxon>
        <taxon>Corallococcus</taxon>
    </lineage>
</organism>
<keyword evidence="1" id="KW-0732">Signal</keyword>
<evidence type="ECO:0000313" key="2">
    <source>
        <dbReference type="EMBL" id="RKH97823.1"/>
    </source>
</evidence>
<gene>
    <name evidence="2" type="ORF">D7Y13_29590</name>
</gene>
<sequence length="130" mass="13564">MKKQTLIAGLAVATLGLGTAAWAGVKLTVPVAIDLSNRYAIGSLGAARASADTKQYIGVSTTIYAGGEAASVFAQDSSGTYVSCYSYRPSFVAAARALASDSYIHFAWDALGECTELSVYTVSYYDPKTP</sequence>
<keyword evidence="3" id="KW-1185">Reference proteome</keyword>
<accession>A0ABX9QAQ5</accession>
<reference evidence="2 3" key="1">
    <citation type="submission" date="2018-09" db="EMBL/GenBank/DDBJ databases">
        <authorList>
            <person name="Livingstone P.G."/>
            <person name="Whitworth D.E."/>
        </authorList>
    </citation>
    <scope>NUCLEOTIDE SEQUENCE [LARGE SCALE GENOMIC DNA]</scope>
    <source>
        <strain evidence="2 3">CA031B</strain>
    </source>
</reference>
<proteinExistence type="predicted"/>
<dbReference type="Proteomes" id="UP000278907">
    <property type="component" value="Unassembled WGS sequence"/>
</dbReference>
<name>A0ABX9QAQ5_9BACT</name>
<evidence type="ECO:0000256" key="1">
    <source>
        <dbReference type="SAM" id="SignalP"/>
    </source>
</evidence>
<dbReference type="RefSeq" id="WP_120531634.1">
    <property type="nucleotide sequence ID" value="NZ_RAWI01000295.1"/>
</dbReference>
<dbReference type="EMBL" id="RAWI01000295">
    <property type="protein sequence ID" value="RKH97823.1"/>
    <property type="molecule type" value="Genomic_DNA"/>
</dbReference>
<comment type="caution">
    <text evidence="2">The sequence shown here is derived from an EMBL/GenBank/DDBJ whole genome shotgun (WGS) entry which is preliminary data.</text>
</comment>